<keyword evidence="1" id="KW-0812">Transmembrane</keyword>
<keyword evidence="3" id="KW-1185">Reference proteome</keyword>
<dbReference type="EMBL" id="FOFR01000022">
    <property type="protein sequence ID" value="SES10953.1"/>
    <property type="molecule type" value="Genomic_DNA"/>
</dbReference>
<reference evidence="3" key="1">
    <citation type="submission" date="2016-10" db="EMBL/GenBank/DDBJ databases">
        <authorList>
            <person name="Varghese N."/>
            <person name="Submissions S."/>
        </authorList>
    </citation>
    <scope>NUCLEOTIDE SEQUENCE [LARGE SCALE GENOMIC DNA]</scope>
    <source>
        <strain evidence="3">CGMCC 4.3525</strain>
    </source>
</reference>
<evidence type="ECO:0000313" key="2">
    <source>
        <dbReference type="EMBL" id="SES10953.1"/>
    </source>
</evidence>
<dbReference type="AlphaFoldDB" id="A0A1H9UPM0"/>
<evidence type="ECO:0000256" key="1">
    <source>
        <dbReference type="SAM" id="Phobius"/>
    </source>
</evidence>
<keyword evidence="1" id="KW-1133">Transmembrane helix</keyword>
<accession>A0A1H9UPM0</accession>
<dbReference type="Proteomes" id="UP000199352">
    <property type="component" value="Unassembled WGS sequence"/>
</dbReference>
<feature type="transmembrane region" description="Helical" evidence="1">
    <location>
        <begin position="12"/>
        <end position="30"/>
    </location>
</feature>
<organism evidence="2 3">
    <name type="scientific">Lentzea xinjiangensis</name>
    <dbReference type="NCBI Taxonomy" id="402600"/>
    <lineage>
        <taxon>Bacteria</taxon>
        <taxon>Bacillati</taxon>
        <taxon>Actinomycetota</taxon>
        <taxon>Actinomycetes</taxon>
        <taxon>Pseudonocardiales</taxon>
        <taxon>Pseudonocardiaceae</taxon>
        <taxon>Lentzea</taxon>
    </lineage>
</organism>
<proteinExistence type="predicted"/>
<keyword evidence="1" id="KW-0472">Membrane</keyword>
<name>A0A1H9UPM0_9PSEU</name>
<sequence length="31" mass="3284">MRRTGDRIAQWVAFAVLAAGVVTLVVLGLSL</sequence>
<gene>
    <name evidence="2" type="ORF">SAMN05216188_12238</name>
</gene>
<evidence type="ECO:0000313" key="3">
    <source>
        <dbReference type="Proteomes" id="UP000199352"/>
    </source>
</evidence>
<protein>
    <submittedName>
        <fullName evidence="2">Uncharacterized protein</fullName>
    </submittedName>
</protein>